<dbReference type="HAMAP" id="MF_00227">
    <property type="entry name" value="RNase_P"/>
    <property type="match status" value="1"/>
</dbReference>
<sequence length="130" mass="14361">MAIETLKKRAEFLRIRGGARFATPSFVLETKPRGPVPETVPAAPHDDGPRFGFTVTKKLGKAVDRNRIRRRLKAAVGLLAPTLAHPGHDYVLIARAQARDRAFTDVKKDLERAFLRVHHAPAAPVKGRNA</sequence>
<dbReference type="NCBIfam" id="TIGR00188">
    <property type="entry name" value="rnpA"/>
    <property type="match status" value="1"/>
</dbReference>
<dbReference type="PATRIC" id="fig|1029756.8.peg.570"/>
<dbReference type="SUPFAM" id="SSF54211">
    <property type="entry name" value="Ribosomal protein S5 domain 2-like"/>
    <property type="match status" value="1"/>
</dbReference>
<dbReference type="EC" id="3.1.26.5" evidence="7 8"/>
<dbReference type="InterPro" id="IPR000100">
    <property type="entry name" value="RNase_P"/>
</dbReference>
<evidence type="ECO:0000256" key="6">
    <source>
        <dbReference type="ARBA" id="ARBA00022884"/>
    </source>
</evidence>
<keyword evidence="4 7" id="KW-0255">Endonuclease</keyword>
<dbReference type="InterPro" id="IPR014721">
    <property type="entry name" value="Ribsml_uS5_D2-typ_fold_subgr"/>
</dbReference>
<accession>V5SA01</accession>
<evidence type="ECO:0000256" key="7">
    <source>
        <dbReference type="HAMAP-Rule" id="MF_00227"/>
    </source>
</evidence>
<dbReference type="InterPro" id="IPR020568">
    <property type="entry name" value="Ribosomal_Su5_D2-typ_SF"/>
</dbReference>
<evidence type="ECO:0000313" key="11">
    <source>
        <dbReference type="Proteomes" id="UP000018542"/>
    </source>
</evidence>
<feature type="region of interest" description="Disordered" evidence="9">
    <location>
        <begin position="30"/>
        <end position="51"/>
    </location>
</feature>
<evidence type="ECO:0000256" key="5">
    <source>
        <dbReference type="ARBA" id="ARBA00022801"/>
    </source>
</evidence>
<gene>
    <name evidence="7" type="primary">rnpA</name>
    <name evidence="10" type="ORF">W911_02700</name>
</gene>
<dbReference type="Pfam" id="PF00825">
    <property type="entry name" value="Ribonuclease_P"/>
    <property type="match status" value="1"/>
</dbReference>
<dbReference type="AlphaFoldDB" id="V5SA01"/>
<name>V5SA01_9HYPH</name>
<dbReference type="GO" id="GO:0001682">
    <property type="term" value="P:tRNA 5'-leader removal"/>
    <property type="evidence" value="ECO:0007669"/>
    <property type="project" value="UniProtKB-UniRule"/>
</dbReference>
<evidence type="ECO:0000256" key="9">
    <source>
        <dbReference type="SAM" id="MobiDB-lite"/>
    </source>
</evidence>
<dbReference type="GO" id="GO:0004526">
    <property type="term" value="F:ribonuclease P activity"/>
    <property type="evidence" value="ECO:0007669"/>
    <property type="project" value="UniProtKB-UniRule"/>
</dbReference>
<dbReference type="GO" id="GO:0042781">
    <property type="term" value="F:3'-tRNA processing endoribonuclease activity"/>
    <property type="evidence" value="ECO:0007669"/>
    <property type="project" value="TreeGrafter"/>
</dbReference>
<dbReference type="PANTHER" id="PTHR33992">
    <property type="entry name" value="RIBONUCLEASE P PROTEIN COMPONENT"/>
    <property type="match status" value="1"/>
</dbReference>
<protein>
    <recommendedName>
        <fullName evidence="7 8">Ribonuclease P protein component</fullName>
        <shortName evidence="7">RNase P protein</shortName>
        <shortName evidence="7">RNaseP protein</shortName>
        <ecNumber evidence="7 8">3.1.26.5</ecNumber>
    </recommendedName>
    <alternativeName>
        <fullName evidence="7">Protein C5</fullName>
    </alternativeName>
</protein>
<comment type="function">
    <text evidence="1 7">RNaseP catalyzes the removal of the 5'-leader sequence from pre-tRNA to produce the mature 5'-terminus. It can also cleave other RNA substrates such as 4.5S RNA. The protein component plays an auxiliary but essential role in vivo by binding to the 5'-leader sequence and broadening the substrate specificity of the ribozyme.</text>
</comment>
<dbReference type="KEGG" id="hni:W911_02700"/>
<evidence type="ECO:0000256" key="2">
    <source>
        <dbReference type="ARBA" id="ARBA00022694"/>
    </source>
</evidence>
<reference evidence="10 11" key="1">
    <citation type="journal article" date="2014" name="Genome Announc.">
        <title>Complete Genome Sequence of Hyphomicrobium nitrativorans Strain NL23, a Denitrifying Bacterium Isolated from Biofilm of a Methanol-Fed Denitrification System Treating Seawater at the Montreal Biodome.</title>
        <authorList>
            <person name="Martineau C."/>
            <person name="Villeneuve C."/>
            <person name="Mauffrey F."/>
            <person name="Villemur R."/>
        </authorList>
    </citation>
    <scope>NUCLEOTIDE SEQUENCE [LARGE SCALE GENOMIC DNA]</scope>
    <source>
        <strain evidence="10">NL23</strain>
    </source>
</reference>
<evidence type="ECO:0000313" key="10">
    <source>
        <dbReference type="EMBL" id="AHB47566.1"/>
    </source>
</evidence>
<dbReference type="RefSeq" id="WP_023785965.1">
    <property type="nucleotide sequence ID" value="NC_022997.1"/>
</dbReference>
<dbReference type="HOGENOM" id="CLU_117179_6_0_5"/>
<keyword evidence="5 7" id="KW-0378">Hydrolase</keyword>
<dbReference type="InterPro" id="IPR020539">
    <property type="entry name" value="RNase_P_CS"/>
</dbReference>
<dbReference type="PANTHER" id="PTHR33992:SF1">
    <property type="entry name" value="RIBONUCLEASE P PROTEIN COMPONENT"/>
    <property type="match status" value="1"/>
</dbReference>
<dbReference type="PROSITE" id="PS00648">
    <property type="entry name" value="RIBONUCLEASE_P"/>
    <property type="match status" value="1"/>
</dbReference>
<keyword evidence="3 7" id="KW-0540">Nuclease</keyword>
<evidence type="ECO:0000256" key="4">
    <source>
        <dbReference type="ARBA" id="ARBA00022759"/>
    </source>
</evidence>
<evidence type="ECO:0000256" key="8">
    <source>
        <dbReference type="NCBIfam" id="TIGR00188"/>
    </source>
</evidence>
<proteinExistence type="inferred from homology"/>
<dbReference type="EMBL" id="CP006912">
    <property type="protein sequence ID" value="AHB47566.1"/>
    <property type="molecule type" value="Genomic_DNA"/>
</dbReference>
<comment type="subunit">
    <text evidence="7">Consists of a catalytic RNA component (M1 or rnpB) and a protein subunit.</text>
</comment>
<keyword evidence="6 7" id="KW-0694">RNA-binding</keyword>
<dbReference type="GO" id="GO:0000049">
    <property type="term" value="F:tRNA binding"/>
    <property type="evidence" value="ECO:0007669"/>
    <property type="project" value="UniProtKB-UniRule"/>
</dbReference>
<comment type="similarity">
    <text evidence="7">Belongs to the RnpA family.</text>
</comment>
<dbReference type="Proteomes" id="UP000018542">
    <property type="component" value="Chromosome"/>
</dbReference>
<comment type="catalytic activity">
    <reaction evidence="7">
        <text>Endonucleolytic cleavage of RNA, removing 5'-extranucleotides from tRNA precursor.</text>
        <dbReference type="EC" id="3.1.26.5"/>
    </reaction>
</comment>
<dbReference type="STRING" id="1029756.W911_02700"/>
<evidence type="ECO:0000256" key="3">
    <source>
        <dbReference type="ARBA" id="ARBA00022722"/>
    </source>
</evidence>
<keyword evidence="11" id="KW-1185">Reference proteome</keyword>
<evidence type="ECO:0000256" key="1">
    <source>
        <dbReference type="ARBA" id="ARBA00002663"/>
    </source>
</evidence>
<dbReference type="GO" id="GO:0030677">
    <property type="term" value="C:ribonuclease P complex"/>
    <property type="evidence" value="ECO:0007669"/>
    <property type="project" value="TreeGrafter"/>
</dbReference>
<keyword evidence="2 7" id="KW-0819">tRNA processing</keyword>
<organism evidence="10 11">
    <name type="scientific">Hyphomicrobium nitrativorans NL23</name>
    <dbReference type="NCBI Taxonomy" id="1029756"/>
    <lineage>
        <taxon>Bacteria</taxon>
        <taxon>Pseudomonadati</taxon>
        <taxon>Pseudomonadota</taxon>
        <taxon>Alphaproteobacteria</taxon>
        <taxon>Hyphomicrobiales</taxon>
        <taxon>Hyphomicrobiaceae</taxon>
        <taxon>Hyphomicrobium</taxon>
    </lineage>
</organism>
<dbReference type="Gene3D" id="3.30.230.10">
    <property type="match status" value="1"/>
</dbReference>